<evidence type="ECO:0000259" key="6">
    <source>
        <dbReference type="Pfam" id="PF04542"/>
    </source>
</evidence>
<evidence type="ECO:0000259" key="7">
    <source>
        <dbReference type="Pfam" id="PF08281"/>
    </source>
</evidence>
<evidence type="ECO:0000313" key="8">
    <source>
        <dbReference type="EMBL" id="ROH91788.1"/>
    </source>
</evidence>
<evidence type="ECO:0000256" key="1">
    <source>
        <dbReference type="ARBA" id="ARBA00010641"/>
    </source>
</evidence>
<protein>
    <submittedName>
        <fullName evidence="8">Sigma-70 family RNA polymerase sigma factor</fullName>
    </submittedName>
</protein>
<sequence>MRLPPDGSCPMTPQNQELALLLARVAEGDSRAFEALYRVTSGPLYALLLRMLREPMQAEDLLQECYLKIWRNAASYRPEKGAVMAWLTALVRNAALDQLRSPRQALWNASEELVSEGPAELVDPQRELAELADARQELNRVAECMRQLSGWERQTFLMAYYEGMSHQEISARLRVPLGTVKSWIRRGLQKLRGELENAAALVRPPLPPLAAVQPALAQRPLAPVSSGSFGRDRPAVMTKRMASSKPMSSGVR</sequence>
<dbReference type="AlphaFoldDB" id="A0A3N0VHU3"/>
<dbReference type="InterPro" id="IPR007627">
    <property type="entry name" value="RNA_pol_sigma70_r2"/>
</dbReference>
<proteinExistence type="inferred from homology"/>
<dbReference type="GO" id="GO:0003677">
    <property type="term" value="F:DNA binding"/>
    <property type="evidence" value="ECO:0007669"/>
    <property type="project" value="InterPro"/>
</dbReference>
<accession>A0A3N0VHU3</accession>
<dbReference type="NCBIfam" id="TIGR02937">
    <property type="entry name" value="sigma70-ECF"/>
    <property type="match status" value="1"/>
</dbReference>
<name>A0A3N0VHU3_9GAMM</name>
<gene>
    <name evidence="8" type="ORF">ED208_05230</name>
</gene>
<dbReference type="PANTHER" id="PTHR43133">
    <property type="entry name" value="RNA POLYMERASE ECF-TYPE SIGMA FACTO"/>
    <property type="match status" value="1"/>
</dbReference>
<dbReference type="GO" id="GO:0006352">
    <property type="term" value="P:DNA-templated transcription initiation"/>
    <property type="evidence" value="ECO:0007669"/>
    <property type="project" value="InterPro"/>
</dbReference>
<dbReference type="InterPro" id="IPR036388">
    <property type="entry name" value="WH-like_DNA-bd_sf"/>
</dbReference>
<dbReference type="Proteomes" id="UP000282106">
    <property type="component" value="Unassembled WGS sequence"/>
</dbReference>
<feature type="region of interest" description="Disordered" evidence="5">
    <location>
        <begin position="223"/>
        <end position="252"/>
    </location>
</feature>
<comment type="caution">
    <text evidence="8">The sequence shown here is derived from an EMBL/GenBank/DDBJ whole genome shotgun (WGS) entry which is preliminary data.</text>
</comment>
<dbReference type="PANTHER" id="PTHR43133:SF66">
    <property type="entry name" value="ECF RNA POLYMERASE SIGMA FACTOR SIGK"/>
    <property type="match status" value="1"/>
</dbReference>
<dbReference type="InterPro" id="IPR039425">
    <property type="entry name" value="RNA_pol_sigma-70-like"/>
</dbReference>
<keyword evidence="4" id="KW-0804">Transcription</keyword>
<organism evidence="8 9">
    <name type="scientific">Stagnimonas aquatica</name>
    <dbReference type="NCBI Taxonomy" id="2689987"/>
    <lineage>
        <taxon>Bacteria</taxon>
        <taxon>Pseudomonadati</taxon>
        <taxon>Pseudomonadota</taxon>
        <taxon>Gammaproteobacteria</taxon>
        <taxon>Nevskiales</taxon>
        <taxon>Nevskiaceae</taxon>
        <taxon>Stagnimonas</taxon>
    </lineage>
</organism>
<dbReference type="EMBL" id="RJVO01000002">
    <property type="protein sequence ID" value="ROH91788.1"/>
    <property type="molecule type" value="Genomic_DNA"/>
</dbReference>
<dbReference type="InterPro" id="IPR014284">
    <property type="entry name" value="RNA_pol_sigma-70_dom"/>
</dbReference>
<evidence type="ECO:0000256" key="3">
    <source>
        <dbReference type="ARBA" id="ARBA00023082"/>
    </source>
</evidence>
<dbReference type="Pfam" id="PF04542">
    <property type="entry name" value="Sigma70_r2"/>
    <property type="match status" value="1"/>
</dbReference>
<evidence type="ECO:0000313" key="9">
    <source>
        <dbReference type="Proteomes" id="UP000282106"/>
    </source>
</evidence>
<dbReference type="InterPro" id="IPR013325">
    <property type="entry name" value="RNA_pol_sigma_r2"/>
</dbReference>
<feature type="domain" description="RNA polymerase sigma-70 region 2" evidence="6">
    <location>
        <begin position="37"/>
        <end position="101"/>
    </location>
</feature>
<keyword evidence="3" id="KW-0731">Sigma factor</keyword>
<dbReference type="GO" id="GO:0016987">
    <property type="term" value="F:sigma factor activity"/>
    <property type="evidence" value="ECO:0007669"/>
    <property type="project" value="UniProtKB-KW"/>
</dbReference>
<keyword evidence="9" id="KW-1185">Reference proteome</keyword>
<dbReference type="Pfam" id="PF08281">
    <property type="entry name" value="Sigma70_r4_2"/>
    <property type="match status" value="1"/>
</dbReference>
<keyword evidence="2" id="KW-0805">Transcription regulation</keyword>
<dbReference type="InParanoid" id="A0A3N0VHU3"/>
<evidence type="ECO:0000256" key="5">
    <source>
        <dbReference type="SAM" id="MobiDB-lite"/>
    </source>
</evidence>
<dbReference type="CDD" id="cd06171">
    <property type="entry name" value="Sigma70_r4"/>
    <property type="match status" value="1"/>
</dbReference>
<dbReference type="Gene3D" id="1.10.1740.10">
    <property type="match status" value="1"/>
</dbReference>
<dbReference type="Gene3D" id="1.10.10.10">
    <property type="entry name" value="Winged helix-like DNA-binding domain superfamily/Winged helix DNA-binding domain"/>
    <property type="match status" value="1"/>
</dbReference>
<dbReference type="SUPFAM" id="SSF88659">
    <property type="entry name" value="Sigma3 and sigma4 domains of RNA polymerase sigma factors"/>
    <property type="match status" value="1"/>
</dbReference>
<evidence type="ECO:0000256" key="4">
    <source>
        <dbReference type="ARBA" id="ARBA00023163"/>
    </source>
</evidence>
<feature type="domain" description="RNA polymerase sigma factor 70 region 4 type 2" evidence="7">
    <location>
        <begin position="139"/>
        <end position="191"/>
    </location>
</feature>
<reference evidence="8 9" key="1">
    <citation type="submission" date="2018-10" db="EMBL/GenBank/DDBJ databases">
        <authorList>
            <person name="Chen W.-M."/>
        </authorList>
    </citation>
    <scope>NUCLEOTIDE SEQUENCE [LARGE SCALE GENOMIC DNA]</scope>
    <source>
        <strain evidence="8 9">THS-13</strain>
    </source>
</reference>
<dbReference type="InterPro" id="IPR013324">
    <property type="entry name" value="RNA_pol_sigma_r3/r4-like"/>
</dbReference>
<evidence type="ECO:0000256" key="2">
    <source>
        <dbReference type="ARBA" id="ARBA00023015"/>
    </source>
</evidence>
<comment type="similarity">
    <text evidence="1">Belongs to the sigma-70 factor family. ECF subfamily.</text>
</comment>
<dbReference type="InterPro" id="IPR013249">
    <property type="entry name" value="RNA_pol_sigma70_r4_t2"/>
</dbReference>
<dbReference type="SUPFAM" id="SSF88946">
    <property type="entry name" value="Sigma2 domain of RNA polymerase sigma factors"/>
    <property type="match status" value="1"/>
</dbReference>